<reference evidence="1 2" key="1">
    <citation type="submission" date="2019-09" db="EMBL/GenBank/DDBJ databases">
        <authorList>
            <person name="Depoorter E."/>
        </authorList>
    </citation>
    <scope>NUCLEOTIDE SEQUENCE [LARGE SCALE GENOMIC DNA]</scope>
    <source>
        <strain evidence="1">LMG 23254</strain>
    </source>
</reference>
<accession>A0A6P2SA71</accession>
<protein>
    <submittedName>
        <fullName evidence="1">Uncharacterized protein</fullName>
    </submittedName>
</protein>
<dbReference type="RefSeq" id="WP_175035072.1">
    <property type="nucleotide sequence ID" value="NZ_CABVPW010000050.1"/>
</dbReference>
<sequence length="434" mass="48239">MKTRRKAKQRRDAPSLAQQLETASKETVKAVYDLDLKTALDSDICDVRIAAGMRIGDLAKDILASIKQDNRFPGERTLHIAYDSASSGCLYPMQVAERMIQRAIRSGSGEEAIDWMLKVLGTKEAAGKMIEALWGVPVDQEIALTKSVKIVPITDLPDGPQKRMLTEYKFGASDSVLMTSLDFVQPKSALVLERTVSPLVFDPTGNGNDQDEMKAYVADEALLGEITLALTVVGPRVPISAYIWFAYSDPDIQLAVSMNARRMRALEILPHRSEEYPPLDPTEAVEIVNAYLNLDDPTKGKVRLALQRLNQAQRRRSVGDRALELAIAFEALLGQGTTEMTHKITVRSTRLFGGDAEERKRNVALMKEMYQIRSTLVHEGKDATGTKKILNAKIPVDAIIDEAVLKCVELIKTIIRRGSIPEWSEWDVLEHSPE</sequence>
<dbReference type="EMBL" id="CABVPW010000050">
    <property type="protein sequence ID" value="VWC41814.1"/>
    <property type="molecule type" value="Genomic_DNA"/>
</dbReference>
<dbReference type="AlphaFoldDB" id="A0A6P2SA71"/>
<evidence type="ECO:0000313" key="1">
    <source>
        <dbReference type="EMBL" id="VWC41814.1"/>
    </source>
</evidence>
<organism evidence="1 2">
    <name type="scientific">Burkholderia lata (strain ATCC 17760 / DSM 23089 / LMG 22485 / NCIMB 9086 / R18194 / 383)</name>
    <dbReference type="NCBI Taxonomy" id="482957"/>
    <lineage>
        <taxon>Bacteria</taxon>
        <taxon>Pseudomonadati</taxon>
        <taxon>Pseudomonadota</taxon>
        <taxon>Betaproteobacteria</taxon>
        <taxon>Burkholderiales</taxon>
        <taxon>Burkholderiaceae</taxon>
        <taxon>Burkholderia</taxon>
        <taxon>Burkholderia cepacia complex</taxon>
    </lineage>
</organism>
<dbReference type="Proteomes" id="UP000494218">
    <property type="component" value="Unassembled WGS sequence"/>
</dbReference>
<name>A0A6P2SA71_BURL3</name>
<proteinExistence type="predicted"/>
<evidence type="ECO:0000313" key="2">
    <source>
        <dbReference type="Proteomes" id="UP000494218"/>
    </source>
</evidence>
<gene>
    <name evidence="1" type="ORF">BLA23254_07028</name>
</gene>